<feature type="transmembrane region" description="Helical" evidence="1">
    <location>
        <begin position="35"/>
        <end position="58"/>
    </location>
</feature>
<dbReference type="AlphaFoldDB" id="A0AB73IJQ8"/>
<dbReference type="RefSeq" id="WP_392395295.1">
    <property type="nucleotide sequence ID" value="NZ_JAURTK010000009.1"/>
</dbReference>
<proteinExistence type="predicted"/>
<accession>A0AB73IJQ8</accession>
<comment type="caution">
    <text evidence="2">The sequence shown here is derived from an EMBL/GenBank/DDBJ whole genome shotgun (WGS) entry which is preliminary data.</text>
</comment>
<dbReference type="EMBL" id="JAURTK010000009">
    <property type="protein sequence ID" value="MDP9650258.1"/>
    <property type="molecule type" value="Genomic_DNA"/>
</dbReference>
<evidence type="ECO:0000313" key="2">
    <source>
        <dbReference type="EMBL" id="MDP9650258.1"/>
    </source>
</evidence>
<keyword evidence="1" id="KW-0472">Membrane</keyword>
<sequence length="87" mass="9132">MGWPGIVVLGAAIGIAGWWLHPLRRLNSSSRARLWVAVLAGIVGASVARMAGNVIGLFHDGETLEWPVCTAIAMIAVAVTVGSLSRR</sequence>
<gene>
    <name evidence="2" type="ORF">J2793_005726</name>
</gene>
<feature type="transmembrane region" description="Helical" evidence="1">
    <location>
        <begin position="64"/>
        <end position="84"/>
    </location>
</feature>
<name>A0AB73IJQ8_9BURK</name>
<organism evidence="2 3">
    <name type="scientific">Paraburkholderia caledonica</name>
    <dbReference type="NCBI Taxonomy" id="134536"/>
    <lineage>
        <taxon>Bacteria</taxon>
        <taxon>Pseudomonadati</taxon>
        <taxon>Pseudomonadota</taxon>
        <taxon>Betaproteobacteria</taxon>
        <taxon>Burkholderiales</taxon>
        <taxon>Burkholderiaceae</taxon>
        <taxon>Paraburkholderia</taxon>
    </lineage>
</organism>
<feature type="transmembrane region" description="Helical" evidence="1">
    <location>
        <begin position="6"/>
        <end position="23"/>
    </location>
</feature>
<evidence type="ECO:0000313" key="3">
    <source>
        <dbReference type="Proteomes" id="UP001229486"/>
    </source>
</evidence>
<evidence type="ECO:0000256" key="1">
    <source>
        <dbReference type="SAM" id="Phobius"/>
    </source>
</evidence>
<reference evidence="2" key="1">
    <citation type="submission" date="2023-07" db="EMBL/GenBank/DDBJ databases">
        <title>Sorghum-associated microbial communities from plants grown in Nebraska, USA.</title>
        <authorList>
            <person name="Schachtman D."/>
        </authorList>
    </citation>
    <scope>NUCLEOTIDE SEQUENCE</scope>
    <source>
        <strain evidence="2">DS1061</strain>
    </source>
</reference>
<keyword evidence="1" id="KW-1133">Transmembrane helix</keyword>
<keyword evidence="1" id="KW-0812">Transmembrane</keyword>
<protein>
    <recommendedName>
        <fullName evidence="4">GlsB/YeaQ/YmgE family stress response membrane protein</fullName>
    </recommendedName>
</protein>
<evidence type="ECO:0008006" key="4">
    <source>
        <dbReference type="Google" id="ProtNLM"/>
    </source>
</evidence>
<dbReference type="Proteomes" id="UP001229486">
    <property type="component" value="Unassembled WGS sequence"/>
</dbReference>